<sequence length="849" mass="92034">PINTLRPAVQEAAPAPSVSRSRPRLCLPPLPLPLPPPPPPPPPPLPAARASSRQHAARLQARGLGVRQDEGLPALAGPGEAAGEMGEGGGGGSPGSYGTGPTVPFSRAFLGPKDLFPYDKCKDKYGKPNKRKGFNEGLWEIQNNPHASYSAPLVSTWGSGHPHGPVSSSDSEAPEADPAGGSEDDEDRGVMAVTAVTAAAASDRMESDSDSDKSSDNSGLKRKASALKMSVSKRVRKAPSDLEPASVSPSEEENSESSSESEKTSDQDFTPEKKAVVRAPRRGPLVGRKKKKAPSASDSDSKAESDGVKGEPVAVARSASSSSSSSSSSSDSDTDVSVKKPPRGRKPAEKPPPKPRGRKPKPERPPSTSSSDSDSDEVDRISEWKRRDEERRRELEARRRREQEEELRRLREQEKEEKERRRERAERGDAPQGGSGASSGDELRDEEEPVKKRGRKGRGRGPQSTSDSEPEAELEREGKKSAKKLQSQSTEPVRRPSQKEKRGRPEEKPRARQVKVERTRKRSEGFQPDRKMDKKKEPSVEEKLQKLHSEIKFALKVDNPVSRGFPTRSCLALPWKPGKAMPSAVYRSEAGAAVPVLGLRLRAPGLPEGRRLVSSPGGFWEAHEAPLCLSLVTVPQKESFVASFALSGPLGPLSWVLSALLAPTLQDVKRCLNALEELGTLQVTSQILQKNTDVVATLKKIRRYKANKEVMEKAAEVYTRLKSRVLGPKTEAVQKANRAGVEKEKAEAVKTEETLAGEETSVEKAGDEANADLSAPVNGEATSQKGEEPEDKEQEEGQTSEEGPRCGSSEDLPHNDSAREDPDLDGPGSDQRERERARMDSESLDEEDS</sequence>
<dbReference type="Proteomes" id="UP000700334">
    <property type="component" value="Unassembled WGS sequence"/>
</dbReference>
<feature type="compositionally biased region" description="Basic and acidic residues" evidence="2">
    <location>
        <begin position="260"/>
        <end position="275"/>
    </location>
</feature>
<comment type="caution">
    <text evidence="4">The sequence shown here is derived from an EMBL/GenBank/DDBJ whole genome shotgun (WGS) entry which is preliminary data.</text>
</comment>
<feature type="compositionally biased region" description="Low complexity" evidence="2">
    <location>
        <begin position="47"/>
        <end position="62"/>
    </location>
</feature>
<dbReference type="GO" id="GO:0062072">
    <property type="term" value="F:histone H3K9me2/3 reader activity"/>
    <property type="evidence" value="ECO:0007669"/>
    <property type="project" value="TreeGrafter"/>
</dbReference>
<feature type="compositionally biased region" description="Pro residues" evidence="2">
    <location>
        <begin position="26"/>
        <end position="46"/>
    </location>
</feature>
<gene>
    <name evidence="4" type="ORF">J0S82_005915</name>
</gene>
<proteinExistence type="predicted"/>
<feature type="compositionally biased region" description="Basic and acidic residues" evidence="2">
    <location>
        <begin position="299"/>
        <end position="309"/>
    </location>
</feature>
<feature type="region of interest" description="Disordered" evidence="2">
    <location>
        <begin position="1"/>
        <end position="104"/>
    </location>
</feature>
<dbReference type="PANTHER" id="PTHR12550:SF18">
    <property type="entry name" value="HEPATOMA-DERIVED GROWTH FACTOR-RELATED PROTEIN 2"/>
    <property type="match status" value="1"/>
</dbReference>
<name>A0A8J6AIQ7_GALPY</name>
<accession>A0A8J6AIQ7</accession>
<dbReference type="InterPro" id="IPR035441">
    <property type="entry name" value="TFIIS/LEDGF_dom_sf"/>
</dbReference>
<dbReference type="PANTHER" id="PTHR12550">
    <property type="entry name" value="HEPATOMA-DERIVED GROWTH FACTOR-RELATED"/>
    <property type="match status" value="1"/>
</dbReference>
<feature type="compositionally biased region" description="Gly residues" evidence="2">
    <location>
        <begin position="85"/>
        <end position="98"/>
    </location>
</feature>
<reference evidence="4" key="1">
    <citation type="journal article" date="2021" name="Evol. Appl.">
        <title>The genome of the Pyrenean desman and the effects of bottlenecks and inbreeding on the genomic landscape of an endangered species.</title>
        <authorList>
            <person name="Escoda L."/>
            <person name="Castresana J."/>
        </authorList>
    </citation>
    <scope>NUCLEOTIDE SEQUENCE</scope>
    <source>
        <strain evidence="4">IBE-C5619</strain>
    </source>
</reference>
<dbReference type="OrthoDB" id="62853at2759"/>
<feature type="compositionally biased region" description="Acidic residues" evidence="2">
    <location>
        <begin position="788"/>
        <end position="799"/>
    </location>
</feature>
<feature type="compositionally biased region" description="Basic and acidic residues" evidence="2">
    <location>
        <begin position="492"/>
        <end position="541"/>
    </location>
</feature>
<feature type="compositionally biased region" description="Basic and acidic residues" evidence="2">
    <location>
        <begin position="811"/>
        <end position="821"/>
    </location>
</feature>
<dbReference type="GO" id="GO:0061628">
    <property type="term" value="F:histone H3K27me3 reader activity"/>
    <property type="evidence" value="ECO:0007669"/>
    <property type="project" value="TreeGrafter"/>
</dbReference>
<keyword evidence="1" id="KW-0539">Nucleus</keyword>
<evidence type="ECO:0000259" key="3">
    <source>
        <dbReference type="Pfam" id="PF11467"/>
    </source>
</evidence>
<keyword evidence="5" id="KW-1185">Reference proteome</keyword>
<dbReference type="Pfam" id="PF11467">
    <property type="entry name" value="LEDGF"/>
    <property type="match status" value="1"/>
</dbReference>
<dbReference type="SUPFAM" id="SSF63748">
    <property type="entry name" value="Tudor/PWWP/MBT"/>
    <property type="match status" value="1"/>
</dbReference>
<feature type="compositionally biased region" description="Low complexity" evidence="2">
    <location>
        <begin position="158"/>
        <end position="171"/>
    </location>
</feature>
<feature type="domain" description="Lens epithelium-derived growth factor integrase-binding" evidence="3">
    <location>
        <begin position="666"/>
        <end position="745"/>
    </location>
</feature>
<evidence type="ECO:0000313" key="5">
    <source>
        <dbReference type="Proteomes" id="UP000700334"/>
    </source>
</evidence>
<organism evidence="4 5">
    <name type="scientific">Galemys pyrenaicus</name>
    <name type="common">Iberian desman</name>
    <name type="synonym">Pyrenean desman</name>
    <dbReference type="NCBI Taxonomy" id="202257"/>
    <lineage>
        <taxon>Eukaryota</taxon>
        <taxon>Metazoa</taxon>
        <taxon>Chordata</taxon>
        <taxon>Craniata</taxon>
        <taxon>Vertebrata</taxon>
        <taxon>Euteleostomi</taxon>
        <taxon>Mammalia</taxon>
        <taxon>Eutheria</taxon>
        <taxon>Laurasiatheria</taxon>
        <taxon>Eulipotyphla</taxon>
        <taxon>Talpidae</taxon>
        <taxon>Galemys</taxon>
    </lineage>
</organism>
<evidence type="ECO:0000256" key="2">
    <source>
        <dbReference type="SAM" id="MobiDB-lite"/>
    </source>
</evidence>
<evidence type="ECO:0000256" key="1">
    <source>
        <dbReference type="ARBA" id="ARBA00023242"/>
    </source>
</evidence>
<dbReference type="AlphaFoldDB" id="A0A8J6AIQ7"/>
<feature type="region of interest" description="Disordered" evidence="2">
    <location>
        <begin position="734"/>
        <end position="849"/>
    </location>
</feature>
<feature type="compositionally biased region" description="Basic residues" evidence="2">
    <location>
        <begin position="220"/>
        <end position="237"/>
    </location>
</feature>
<feature type="compositionally biased region" description="Basic and acidic residues" evidence="2">
    <location>
        <begin position="740"/>
        <end position="753"/>
    </location>
</feature>
<feature type="compositionally biased region" description="Low complexity" evidence="2">
    <location>
        <begin position="71"/>
        <end position="84"/>
    </location>
</feature>
<evidence type="ECO:0000313" key="4">
    <source>
        <dbReference type="EMBL" id="KAG8519090.1"/>
    </source>
</evidence>
<feature type="region of interest" description="Disordered" evidence="2">
    <location>
        <begin position="148"/>
        <end position="541"/>
    </location>
</feature>
<feature type="compositionally biased region" description="Basic and acidic residues" evidence="2">
    <location>
        <begin position="378"/>
        <end position="429"/>
    </location>
</feature>
<feature type="non-terminal residue" evidence="4">
    <location>
        <position position="849"/>
    </location>
</feature>
<dbReference type="InterPro" id="IPR021567">
    <property type="entry name" value="LEDGF_IBD"/>
</dbReference>
<dbReference type="SUPFAM" id="SSF140576">
    <property type="entry name" value="HIV integrase-binding domain"/>
    <property type="match status" value="1"/>
</dbReference>
<dbReference type="Gene3D" id="1.20.930.10">
    <property type="entry name" value="Conserved domain common to transcription factors TFIIS, elongin A, CRSP70"/>
    <property type="match status" value="1"/>
</dbReference>
<protein>
    <submittedName>
        <fullName evidence="4">Hepatoma-derived growth factor-related protein 2</fullName>
    </submittedName>
</protein>
<dbReference type="EMBL" id="JAGFMF010011614">
    <property type="protein sequence ID" value="KAG8519090.1"/>
    <property type="molecule type" value="Genomic_DNA"/>
</dbReference>
<feature type="compositionally biased region" description="Basic and acidic residues" evidence="2">
    <location>
        <begin position="203"/>
        <end position="215"/>
    </location>
</feature>
<feature type="compositionally biased region" description="Low complexity" evidence="2">
    <location>
        <begin position="192"/>
        <end position="202"/>
    </location>
</feature>
<dbReference type="InterPro" id="IPR036218">
    <property type="entry name" value="HIVI-bd_sf"/>
</dbReference>
<dbReference type="Gene3D" id="2.30.30.140">
    <property type="match status" value="1"/>
</dbReference>
<feature type="compositionally biased region" description="Low complexity" evidence="2">
    <location>
        <begin position="313"/>
        <end position="331"/>
    </location>
</feature>
<feature type="compositionally biased region" description="Basic and acidic residues" evidence="2">
    <location>
        <begin position="830"/>
        <end position="841"/>
    </location>
</feature>